<organism evidence="1 2">
    <name type="scientific">Adhaeribacter radiodurans</name>
    <dbReference type="NCBI Taxonomy" id="2745197"/>
    <lineage>
        <taxon>Bacteria</taxon>
        <taxon>Pseudomonadati</taxon>
        <taxon>Bacteroidota</taxon>
        <taxon>Cytophagia</taxon>
        <taxon>Cytophagales</taxon>
        <taxon>Hymenobacteraceae</taxon>
        <taxon>Adhaeribacter</taxon>
    </lineage>
</organism>
<accession>A0A7L7L4V2</accession>
<evidence type="ECO:0000313" key="1">
    <source>
        <dbReference type="EMBL" id="QMU27838.1"/>
    </source>
</evidence>
<dbReference type="Gene3D" id="3.90.1150.30">
    <property type="match status" value="1"/>
</dbReference>
<dbReference type="RefSeq" id="WP_182415030.1">
    <property type="nucleotide sequence ID" value="NZ_CP055153.1"/>
</dbReference>
<dbReference type="InterPro" id="IPR058532">
    <property type="entry name" value="YjbR/MT2646/Rv2570-like"/>
</dbReference>
<dbReference type="Pfam" id="PF04237">
    <property type="entry name" value="YjbR"/>
    <property type="match status" value="1"/>
</dbReference>
<gene>
    <name evidence="1" type="ORF">HUW48_07165</name>
</gene>
<dbReference type="InterPro" id="IPR038056">
    <property type="entry name" value="YjbR-like_sf"/>
</dbReference>
<dbReference type="Proteomes" id="UP000514509">
    <property type="component" value="Chromosome"/>
</dbReference>
<proteinExistence type="predicted"/>
<reference evidence="1 2" key="1">
    <citation type="submission" date="2020-06" db="EMBL/GenBank/DDBJ databases">
        <authorList>
            <person name="Hwang Y.J."/>
        </authorList>
    </citation>
    <scope>NUCLEOTIDE SEQUENCE [LARGE SCALE GENOMIC DNA]</scope>
    <source>
        <strain evidence="1 2">KUDC8001</strain>
    </source>
</reference>
<dbReference type="EMBL" id="CP055153">
    <property type="protein sequence ID" value="QMU27838.1"/>
    <property type="molecule type" value="Genomic_DNA"/>
</dbReference>
<evidence type="ECO:0000313" key="2">
    <source>
        <dbReference type="Proteomes" id="UP000514509"/>
    </source>
</evidence>
<dbReference type="SUPFAM" id="SSF142906">
    <property type="entry name" value="YjbR-like"/>
    <property type="match status" value="1"/>
</dbReference>
<name>A0A7L7L4V2_9BACT</name>
<dbReference type="AlphaFoldDB" id="A0A7L7L4V2"/>
<protein>
    <submittedName>
        <fullName evidence="1">MmcQ/YjbR family DNA-binding protein</fullName>
    </submittedName>
</protein>
<reference evidence="1 2" key="2">
    <citation type="submission" date="2020-08" db="EMBL/GenBank/DDBJ databases">
        <title>Adhaeribacter dokdonensis sp. nov., isolated from the rhizosphere of Elymus tsukushiensis, a plant native to the Dokdo Islands, Republic of Korea.</title>
        <authorList>
            <person name="Ghim S.Y."/>
        </authorList>
    </citation>
    <scope>NUCLEOTIDE SEQUENCE [LARGE SCALE GENOMIC DNA]</scope>
    <source>
        <strain evidence="1 2">KUDC8001</strain>
    </source>
</reference>
<keyword evidence="1" id="KW-0238">DNA-binding</keyword>
<dbReference type="KEGG" id="add:HUW48_07165"/>
<dbReference type="GO" id="GO:0003677">
    <property type="term" value="F:DNA binding"/>
    <property type="evidence" value="ECO:0007669"/>
    <property type="project" value="UniProtKB-KW"/>
</dbReference>
<keyword evidence="2" id="KW-1185">Reference proteome</keyword>
<sequence>MQVVDLRNIALSLPGTTEDIKWGDHLCFNIGGKMYLVTSPDLVPSTACFKVTPDEFDELLAQPGIQKHAHLARYHWIHVSNINQLSPANWQHYLR</sequence>